<dbReference type="Proteomes" id="UP000032749">
    <property type="component" value="Chromosome"/>
</dbReference>
<dbReference type="OrthoDB" id="398435at2"/>
<evidence type="ECO:0000259" key="4">
    <source>
        <dbReference type="Pfam" id="PF01420"/>
    </source>
</evidence>
<protein>
    <submittedName>
        <fullName evidence="5">Type I site-specific deoxyribonuclease</fullName>
        <ecNumber evidence="5">3.1.21.3</ecNumber>
    </submittedName>
</protein>
<dbReference type="AlphaFoldDB" id="R4YUY9"/>
<dbReference type="GO" id="GO:0003677">
    <property type="term" value="F:DNA binding"/>
    <property type="evidence" value="ECO:0007669"/>
    <property type="project" value="UniProtKB-KW"/>
</dbReference>
<keyword evidence="6" id="KW-1185">Reference proteome</keyword>
<dbReference type="CDD" id="cd17515">
    <property type="entry name" value="RMtype1_S_MjaORF132P_Sau1132ORF3780P-TRD1-CR1_like"/>
    <property type="match status" value="1"/>
</dbReference>
<dbReference type="CDD" id="cd17264">
    <property type="entry name" value="RMtype1_S_Eco3763I-TRD2-CR2_like"/>
    <property type="match status" value="1"/>
</dbReference>
<feature type="domain" description="Type I restriction modification DNA specificity" evidence="4">
    <location>
        <begin position="281"/>
        <end position="459"/>
    </location>
</feature>
<dbReference type="HOGENOM" id="CLU_021095_10_2_6"/>
<proteinExistence type="inferred from homology"/>
<dbReference type="Gene3D" id="3.90.220.20">
    <property type="entry name" value="DNA methylase specificity domains"/>
    <property type="match status" value="2"/>
</dbReference>
<dbReference type="PANTHER" id="PTHR43140:SF1">
    <property type="entry name" value="TYPE I RESTRICTION ENZYME ECOKI SPECIFICITY SUBUNIT"/>
    <property type="match status" value="1"/>
</dbReference>
<dbReference type="STRING" id="698738.OLEAN_C31030"/>
<dbReference type="PATRIC" id="fig|698738.3.peg.3225"/>
<name>R4YUY9_OLEAN</name>
<evidence type="ECO:0000313" key="5">
    <source>
        <dbReference type="EMBL" id="CCK77279.1"/>
    </source>
</evidence>
<gene>
    <name evidence="5" type="primary">hsdS</name>
    <name evidence="5" type="ORF">OLEAN_C31030</name>
</gene>
<organism evidence="5 6">
    <name type="scientific">Oleispira antarctica RB-8</name>
    <dbReference type="NCBI Taxonomy" id="698738"/>
    <lineage>
        <taxon>Bacteria</taxon>
        <taxon>Pseudomonadati</taxon>
        <taxon>Pseudomonadota</taxon>
        <taxon>Gammaproteobacteria</taxon>
        <taxon>Oceanospirillales</taxon>
        <taxon>Oceanospirillaceae</taxon>
        <taxon>Oleispira</taxon>
    </lineage>
</organism>
<dbReference type="EMBL" id="FO203512">
    <property type="protein sequence ID" value="CCK77279.1"/>
    <property type="molecule type" value="Genomic_DNA"/>
</dbReference>
<dbReference type="GO" id="GO:0009035">
    <property type="term" value="F:type I site-specific deoxyribonuclease activity"/>
    <property type="evidence" value="ECO:0007669"/>
    <property type="project" value="UniProtKB-EC"/>
</dbReference>
<reference evidence="5 6" key="1">
    <citation type="journal article" date="2013" name="Nat. Commun.">
        <title>Genome sequence and functional genomic analysis of the oil-degrading bacterium Oleispira antarctica.</title>
        <authorList>
            <person name="Kube M."/>
            <person name="Chernikova T.N."/>
            <person name="Al-Ramahi Y."/>
            <person name="Beloqui A."/>
            <person name="Lopez-Cortez N."/>
            <person name="Guazzaroni M.E."/>
            <person name="Heipieper H.J."/>
            <person name="Klages S."/>
            <person name="Kotsyurbenko O.R."/>
            <person name="Langer I."/>
            <person name="Nechitaylo T.Y."/>
            <person name="Lunsdorf H."/>
            <person name="Fernandez M."/>
            <person name="Juarez S."/>
            <person name="Ciordia S."/>
            <person name="Singer A."/>
            <person name="Kagan O."/>
            <person name="Egorova O."/>
            <person name="Petit P.A."/>
            <person name="Stogios P."/>
            <person name="Kim Y."/>
            <person name="Tchigvintsev A."/>
            <person name="Flick R."/>
            <person name="Denaro R."/>
            <person name="Genovese M."/>
            <person name="Albar J.P."/>
            <person name="Reva O.N."/>
            <person name="Martinez-Gomariz M."/>
            <person name="Tran H."/>
            <person name="Ferrer M."/>
            <person name="Savchenko A."/>
            <person name="Yakunin A.F."/>
            <person name="Yakimov M.M."/>
            <person name="Golyshina O.V."/>
            <person name="Reinhardt R."/>
            <person name="Golyshin P.N."/>
        </authorList>
    </citation>
    <scope>NUCLEOTIDE SEQUENCE [LARGE SCALE GENOMIC DNA]</scope>
</reference>
<evidence type="ECO:0000256" key="3">
    <source>
        <dbReference type="ARBA" id="ARBA00023125"/>
    </source>
</evidence>
<dbReference type="PANTHER" id="PTHR43140">
    <property type="entry name" value="TYPE-1 RESTRICTION ENZYME ECOKI SPECIFICITY PROTEIN"/>
    <property type="match status" value="1"/>
</dbReference>
<dbReference type="EC" id="3.1.21.3" evidence="5"/>
<evidence type="ECO:0000256" key="1">
    <source>
        <dbReference type="ARBA" id="ARBA00010923"/>
    </source>
</evidence>
<keyword evidence="3" id="KW-0238">DNA-binding</keyword>
<dbReference type="Pfam" id="PF01420">
    <property type="entry name" value="Methylase_S"/>
    <property type="match status" value="2"/>
</dbReference>
<keyword evidence="2" id="KW-0680">Restriction system</keyword>
<comment type="similarity">
    <text evidence="1">Belongs to the type-I restriction system S methylase family.</text>
</comment>
<dbReference type="GO" id="GO:0009307">
    <property type="term" value="P:DNA restriction-modification system"/>
    <property type="evidence" value="ECO:0007669"/>
    <property type="project" value="UniProtKB-KW"/>
</dbReference>
<sequence length="528" mass="57851">MTVKKTQQSLNTTLENTEQVLGGLENSLGDNEEASLLATPENSEANDRLPEGWVRATLADIAMWGSGGTPSRKNADYYGGEIPWVKTGDLGPRYVTAATEFITEEAVKNSSAKYFPKGSVALAMYGATIGKTSILGIDATTNQACAVGNPIENVTSTDYLYYFLKNEKDAFIAKGKGGAQPNISQALIKVHEISLPPLAEQTVIAQTLDTLLAQVDNIKTRLDAIPKILKTFRQSVLAAAVSGKLTEEWRGGNECETPEVSHDSKLPRLDADDLYSTTIDGWIWTRLGSVSKLINGDRGKNYPNKSEYVEKGIPFINTGHIDPNGTLSDERMNYISEEKYNSLGGGKVEPSDLVYCLRGATMGKTARVNYDIGAIASSLVIVRAGRSLNRDFTYYFLVGPESKKLIKNYDNGSAQPNLSAKSLASYPIQLPPIEEQSEIVRRVEELFAFADQIEQQVKNAQMRVNNLTQSILAKAFRGELTAQWRAENPDLITGDNSAEALLAKITEERDKLVIKKKPKTIQKKVANK</sequence>
<dbReference type="SUPFAM" id="SSF116734">
    <property type="entry name" value="DNA methylase specificity domain"/>
    <property type="match status" value="2"/>
</dbReference>
<evidence type="ECO:0000313" key="6">
    <source>
        <dbReference type="Proteomes" id="UP000032749"/>
    </source>
</evidence>
<dbReference type="InterPro" id="IPR051212">
    <property type="entry name" value="Type-I_RE_S_subunit"/>
</dbReference>
<dbReference type="REBASE" id="65302">
    <property type="entry name" value="S.OanRB8ORF31040P"/>
</dbReference>
<feature type="domain" description="Type I restriction modification DNA specificity" evidence="4">
    <location>
        <begin position="50"/>
        <end position="225"/>
    </location>
</feature>
<accession>R4YUY9</accession>
<keyword evidence="5" id="KW-0378">Hydrolase</keyword>
<evidence type="ECO:0000256" key="2">
    <source>
        <dbReference type="ARBA" id="ARBA00022747"/>
    </source>
</evidence>
<dbReference type="InterPro" id="IPR000055">
    <property type="entry name" value="Restrct_endonuc_typeI_TRD"/>
</dbReference>
<dbReference type="InterPro" id="IPR044946">
    <property type="entry name" value="Restrct_endonuc_typeI_TRD_sf"/>
</dbReference>
<dbReference type="KEGG" id="oai:OLEAN_C31030"/>